<dbReference type="InterPro" id="IPR001296">
    <property type="entry name" value="Glyco_trans_1"/>
</dbReference>
<dbReference type="SUPFAM" id="SSF53756">
    <property type="entry name" value="UDP-Glycosyltransferase/glycogen phosphorylase"/>
    <property type="match status" value="1"/>
</dbReference>
<dbReference type="AlphaFoldDB" id="F4CP87"/>
<dbReference type="EMBL" id="CP002593">
    <property type="protein sequence ID" value="AEA23646.1"/>
    <property type="molecule type" value="Genomic_DNA"/>
</dbReference>
<evidence type="ECO:0000256" key="1">
    <source>
        <dbReference type="ARBA" id="ARBA00022676"/>
    </source>
</evidence>
<dbReference type="HOGENOM" id="CLU_009583_16_0_11"/>
<protein>
    <submittedName>
        <fullName evidence="5">Glycosyl transferase group 1</fullName>
    </submittedName>
</protein>
<dbReference type="Pfam" id="PF13439">
    <property type="entry name" value="Glyco_transf_4"/>
    <property type="match status" value="1"/>
</dbReference>
<evidence type="ECO:0000313" key="5">
    <source>
        <dbReference type="EMBL" id="AEA23646.1"/>
    </source>
</evidence>
<keyword evidence="1" id="KW-0328">Glycosyltransferase</keyword>
<dbReference type="Pfam" id="PF00534">
    <property type="entry name" value="Glycos_transf_1"/>
    <property type="match status" value="1"/>
</dbReference>
<dbReference type="STRING" id="675635.Psed_1406"/>
<evidence type="ECO:0000256" key="2">
    <source>
        <dbReference type="ARBA" id="ARBA00022679"/>
    </source>
</evidence>
<dbReference type="eggNOG" id="COG0438">
    <property type="taxonomic scope" value="Bacteria"/>
</dbReference>
<dbReference type="PANTHER" id="PTHR46401:SF2">
    <property type="entry name" value="GLYCOSYLTRANSFERASE WBBK-RELATED"/>
    <property type="match status" value="1"/>
</dbReference>
<evidence type="ECO:0000313" key="6">
    <source>
        <dbReference type="Proteomes" id="UP000007809"/>
    </source>
</evidence>
<dbReference type="PANTHER" id="PTHR46401">
    <property type="entry name" value="GLYCOSYLTRANSFERASE WBBK-RELATED"/>
    <property type="match status" value="1"/>
</dbReference>
<reference evidence="5 6" key="1">
    <citation type="journal article" date="2011" name="J. Bacteriol.">
        <title>Genome sequence of the 1,4-dioxane-degrading Pseudonocardia dioxanivorans strain CB1190.</title>
        <authorList>
            <person name="Sales C.M."/>
            <person name="Mahendra S."/>
            <person name="Grostern A."/>
            <person name="Parales R.E."/>
            <person name="Goodwin L.A."/>
            <person name="Woyke T."/>
            <person name="Nolan M."/>
            <person name="Lapidus A."/>
            <person name="Chertkov O."/>
            <person name="Ovchinnikova G."/>
            <person name="Sczyrba A."/>
            <person name="Alvarez-Cohen L."/>
        </authorList>
    </citation>
    <scope>NUCLEOTIDE SEQUENCE [LARGE SCALE GENOMIC DNA]</scope>
    <source>
        <strain evidence="6">ATCC 55486 / DSM 44775 / JCM 13855 / CB1190</strain>
    </source>
</reference>
<name>F4CP87_PSEUX</name>
<keyword evidence="2 5" id="KW-0808">Transferase</keyword>
<feature type="domain" description="Glycosyl transferase family 1" evidence="3">
    <location>
        <begin position="178"/>
        <end position="328"/>
    </location>
</feature>
<accession>F4CP87</accession>
<feature type="domain" description="Glycosyltransferase subfamily 4-like N-terminal" evidence="4">
    <location>
        <begin position="97"/>
        <end position="165"/>
    </location>
</feature>
<dbReference type="GO" id="GO:0016757">
    <property type="term" value="F:glycosyltransferase activity"/>
    <property type="evidence" value="ECO:0007669"/>
    <property type="project" value="UniProtKB-KW"/>
</dbReference>
<organism evidence="5 6">
    <name type="scientific">Pseudonocardia dioxanivorans (strain ATCC 55486 / DSM 44775 / JCM 13855 / CB1190)</name>
    <dbReference type="NCBI Taxonomy" id="675635"/>
    <lineage>
        <taxon>Bacteria</taxon>
        <taxon>Bacillati</taxon>
        <taxon>Actinomycetota</taxon>
        <taxon>Actinomycetes</taxon>
        <taxon>Pseudonocardiales</taxon>
        <taxon>Pseudonocardiaceae</taxon>
        <taxon>Pseudonocardia</taxon>
    </lineage>
</organism>
<evidence type="ECO:0000259" key="4">
    <source>
        <dbReference type="Pfam" id="PF13439"/>
    </source>
</evidence>
<dbReference type="CDD" id="cd03801">
    <property type="entry name" value="GT4_PimA-like"/>
    <property type="match status" value="1"/>
</dbReference>
<dbReference type="InterPro" id="IPR028098">
    <property type="entry name" value="Glyco_trans_4-like_N"/>
</dbReference>
<dbReference type="Gene3D" id="3.40.50.2000">
    <property type="entry name" value="Glycogen Phosphorylase B"/>
    <property type="match status" value="2"/>
</dbReference>
<evidence type="ECO:0000259" key="3">
    <source>
        <dbReference type="Pfam" id="PF00534"/>
    </source>
</evidence>
<gene>
    <name evidence="5" type="ordered locus">Psed_1406</name>
</gene>
<dbReference type="GO" id="GO:0009103">
    <property type="term" value="P:lipopolysaccharide biosynthetic process"/>
    <property type="evidence" value="ECO:0007669"/>
    <property type="project" value="TreeGrafter"/>
</dbReference>
<dbReference type="KEGG" id="pdx:Psed_1406"/>
<proteinExistence type="predicted"/>
<sequence>MHCEHPVNRPVTVVVLPAGIDDPARPSGGNVYDRRLCTTLAAHRPVCEIEVDGAWPRPGPGARTALASALAAIPAGTVVLLDGLVACGVPEVVVPHAARLRLVVLVHLPLGDEAGAAPGLAAAERRVLHAAAAVVTTSEWTAGRVVTGHGVPAARVHVAEPGADPAPLAAGSGDGGSLLCLGSVTPTKGQDVLVEALAAVADRPWTCRVGGTLDRAPAFARRVRERARLHGLADRVSFEGPLAGRALDAAFDGADLLVLPSRTEAFGMVVREATARAIPVLATDAGGVGEALGEGGLLVEPGDAGALARGLRRWFDDVGLREALRRNAMVARFAVPGWDVTAARVAAVLDALTPVPVLVR</sequence>
<dbReference type="Proteomes" id="UP000007809">
    <property type="component" value="Chromosome"/>
</dbReference>
<dbReference type="OrthoDB" id="9765330at2"/>
<keyword evidence="6" id="KW-1185">Reference proteome</keyword>